<proteinExistence type="predicted"/>
<protein>
    <submittedName>
        <fullName evidence="1">Uncharacterized protein</fullName>
    </submittedName>
</protein>
<dbReference type="EMBL" id="SDPQ02000002">
    <property type="protein sequence ID" value="KAA1397641.1"/>
    <property type="molecule type" value="Genomic_DNA"/>
</dbReference>
<dbReference type="Proteomes" id="UP000380867">
    <property type="component" value="Unassembled WGS sequence"/>
</dbReference>
<organism evidence="1 2">
    <name type="scientific">Aeromicrobium ginsengisoli</name>
    <dbReference type="NCBI Taxonomy" id="363867"/>
    <lineage>
        <taxon>Bacteria</taxon>
        <taxon>Bacillati</taxon>
        <taxon>Actinomycetota</taxon>
        <taxon>Actinomycetes</taxon>
        <taxon>Propionibacteriales</taxon>
        <taxon>Nocardioidaceae</taxon>
        <taxon>Aeromicrobium</taxon>
    </lineage>
</organism>
<evidence type="ECO:0000313" key="1">
    <source>
        <dbReference type="EMBL" id="KAA1397641.1"/>
    </source>
</evidence>
<reference evidence="1" key="1">
    <citation type="submission" date="2019-09" db="EMBL/GenBank/DDBJ databases">
        <authorList>
            <person name="Li J."/>
        </authorList>
    </citation>
    <scope>NUCLEOTIDE SEQUENCE [LARGE SCALE GENOMIC DNA]</scope>
    <source>
        <strain evidence="1">JCM 14732</strain>
    </source>
</reference>
<comment type="caution">
    <text evidence="1">The sequence shown here is derived from an EMBL/GenBank/DDBJ whole genome shotgun (WGS) entry which is preliminary data.</text>
</comment>
<gene>
    <name evidence="1" type="ORF">ESP70_009805</name>
</gene>
<dbReference type="OrthoDB" id="9778690at2"/>
<dbReference type="RefSeq" id="WP_149689089.1">
    <property type="nucleotide sequence ID" value="NZ_SDPQ02000002.1"/>
</dbReference>
<sequence length="240" mass="26159">MSRICRAGLTSGLTRASSRGLAAIAAVVVVVAAAAGCGGDDRPEGVAPARSLDELVSRYYDALAKGDVRTACGLTDPESVKQYERDAGKSCEDYMEGLVRSWGPATRKLVGEIELSGNADYIKGERGFWQAFDPKAPLIIDRSESEIRVLLGDEFKRFDRVAKIKETLSNAEAAGNEDPENLEISESYAYKHPVAFSFLSHVGAYVQDAANLNSKNETRQQRWAMGRVRGLDLLGRRMVP</sequence>
<accession>A0A5M4FFM4</accession>
<evidence type="ECO:0000313" key="2">
    <source>
        <dbReference type="Proteomes" id="UP000380867"/>
    </source>
</evidence>
<name>A0A5M4FFM4_9ACTN</name>
<keyword evidence="2" id="KW-1185">Reference proteome</keyword>
<dbReference type="AlphaFoldDB" id="A0A5M4FFM4"/>